<dbReference type="FunFam" id="3.40.50.1700:FF:000001">
    <property type="entry name" value="probable beta-D-xylosidase 2"/>
    <property type="match status" value="1"/>
</dbReference>
<dbReference type="GO" id="GO:0031222">
    <property type="term" value="P:arabinan catabolic process"/>
    <property type="evidence" value="ECO:0007669"/>
    <property type="project" value="TreeGrafter"/>
</dbReference>
<dbReference type="InterPro" id="IPR013783">
    <property type="entry name" value="Ig-like_fold"/>
</dbReference>
<dbReference type="SMART" id="SM01217">
    <property type="entry name" value="Fn3_like"/>
    <property type="match status" value="1"/>
</dbReference>
<keyword evidence="4" id="KW-0378">Hydrolase</keyword>
<dbReference type="InterPro" id="IPR044993">
    <property type="entry name" value="BXL"/>
</dbReference>
<dbReference type="EMBL" id="JAUHHV010000007">
    <property type="protein sequence ID" value="KAK1418287.1"/>
    <property type="molecule type" value="Genomic_DNA"/>
</dbReference>
<evidence type="ECO:0000313" key="10">
    <source>
        <dbReference type="Proteomes" id="UP001229421"/>
    </source>
</evidence>
<comment type="caution">
    <text evidence="9">The sequence shown here is derived from an EMBL/GenBank/DDBJ whole genome shotgun (WGS) entry which is preliminary data.</text>
</comment>
<dbReference type="Proteomes" id="UP001229421">
    <property type="component" value="Unassembled WGS sequence"/>
</dbReference>
<proteinExistence type="predicted"/>
<evidence type="ECO:0000256" key="1">
    <source>
        <dbReference type="ARBA" id="ARBA00004613"/>
    </source>
</evidence>
<dbReference type="SUPFAM" id="SSF52279">
    <property type="entry name" value="Beta-D-glucan exohydrolase, C-terminal domain"/>
    <property type="match status" value="1"/>
</dbReference>
<dbReference type="InterPro" id="IPR017853">
    <property type="entry name" value="GH"/>
</dbReference>
<dbReference type="FunFam" id="3.20.20.300:FF:000004">
    <property type="entry name" value="probable beta-D-xylosidase 7"/>
    <property type="match status" value="1"/>
</dbReference>
<gene>
    <name evidence="9" type="ORF">QVD17_27430</name>
</gene>
<keyword evidence="10" id="KW-1185">Reference proteome</keyword>
<dbReference type="AlphaFoldDB" id="A0AAD8KD54"/>
<accession>A0AAD8KD54</accession>
<reference evidence="9" key="1">
    <citation type="journal article" date="2023" name="bioRxiv">
        <title>Improved chromosome-level genome assembly for marigold (Tagetes erecta).</title>
        <authorList>
            <person name="Jiang F."/>
            <person name="Yuan L."/>
            <person name="Wang S."/>
            <person name="Wang H."/>
            <person name="Xu D."/>
            <person name="Wang A."/>
            <person name="Fan W."/>
        </authorList>
    </citation>
    <scope>NUCLEOTIDE SEQUENCE</scope>
    <source>
        <strain evidence="9">WSJ</strain>
        <tissue evidence="9">Leaf</tissue>
    </source>
</reference>
<dbReference type="Pfam" id="PF00933">
    <property type="entry name" value="Glyco_hydro_3"/>
    <property type="match status" value="1"/>
</dbReference>
<dbReference type="PANTHER" id="PTHR42721">
    <property type="entry name" value="SUGAR HYDROLASE-RELATED"/>
    <property type="match status" value="1"/>
</dbReference>
<dbReference type="Pfam" id="PF01915">
    <property type="entry name" value="Glyco_hydro_3_C"/>
    <property type="match status" value="1"/>
</dbReference>
<evidence type="ECO:0000256" key="5">
    <source>
        <dbReference type="ARBA" id="ARBA00023180"/>
    </source>
</evidence>
<sequence length="767" mass="83956">MAFQATLHFLLSLVILSFLSVSATYYPRYACDLDKNPSLKEFAFCNTSLDIKTRVSDLVKRMTLKEKTGSIVSVADRIDRLGIPSYGWWSEALHGVSDTGPATWFNKTVVPGATSYPQVILTAASFNESLFYTIAKVVSNEARAMYNTGVAGLTFWSPNVNIFRDPRWGRGQETPGEDPLLTSRFGVAYVKGLQETDSGDKDRLKLGACCKHYTAYDLDNWTSVDRFHFNAIVTKQDLEDTYNPPFKSCVFDANVASIMCSFNKVNGKPACGDKELLEGTVRGEWKLNGYISSDCDSLEVMFKDQRWAKTPEEVAADALNAGLDLNCGDSLKNFTANAVKKGLVKESVVDRAVTNNFVTLMRLGFFDGNPSKQMYGKLGKKDVCTQAAQDLAREAARQGIVLLKNSLGSLPLIPNYIKTLAVIGPNANATEAMIGNYGGIPCKYTTPLKGLSDSVKTIYEPGCKDVMCASTAGFEKAKTAAAIADAVVLVMGTDISIEHEALDRIDIDLPGQQNLLVSEVAYAARGPVILALMSGGGVDVTFAKCNPKITSILWFGLPGQEGGAALADVIFGRYNPGGRLPMTWYPRSYAESVSMGNMNMRADPSTGYPGRSYRFYRGEAVYPFGYGLSYSLYVHHLVKAPKHVTVPVNKAHTCSQSSCKSFSATDNVCNGLSFDVDIMVTNIGKMSGSHTVMLFSYPPRVIYNSPHKQLLDFKKVRLGPWKRTSVSFKVDVCKQLSVVDEDGNRRVALGRHVLQIGDLKHNLSLKI</sequence>
<dbReference type="InterPro" id="IPR036881">
    <property type="entry name" value="Glyco_hydro_3_C_sf"/>
</dbReference>
<feature type="domain" description="Fibronectin type III-like" evidence="8">
    <location>
        <begin position="690"/>
        <end position="760"/>
    </location>
</feature>
<dbReference type="GO" id="GO:0009044">
    <property type="term" value="F:xylan 1,4-beta-xylosidase activity"/>
    <property type="evidence" value="ECO:0007669"/>
    <property type="project" value="InterPro"/>
</dbReference>
<dbReference type="GO" id="GO:0045493">
    <property type="term" value="P:xylan catabolic process"/>
    <property type="evidence" value="ECO:0007669"/>
    <property type="project" value="InterPro"/>
</dbReference>
<dbReference type="InterPro" id="IPR036962">
    <property type="entry name" value="Glyco_hydro_3_N_sf"/>
</dbReference>
<dbReference type="Gene3D" id="3.20.20.300">
    <property type="entry name" value="Glycoside hydrolase, family 3, N-terminal domain"/>
    <property type="match status" value="1"/>
</dbReference>
<name>A0AAD8KD54_TARER</name>
<dbReference type="SUPFAM" id="SSF51445">
    <property type="entry name" value="(Trans)glycosidases"/>
    <property type="match status" value="1"/>
</dbReference>
<feature type="signal peptide" evidence="7">
    <location>
        <begin position="1"/>
        <end position="23"/>
    </location>
</feature>
<organism evidence="9 10">
    <name type="scientific">Tagetes erecta</name>
    <name type="common">African marigold</name>
    <dbReference type="NCBI Taxonomy" id="13708"/>
    <lineage>
        <taxon>Eukaryota</taxon>
        <taxon>Viridiplantae</taxon>
        <taxon>Streptophyta</taxon>
        <taxon>Embryophyta</taxon>
        <taxon>Tracheophyta</taxon>
        <taxon>Spermatophyta</taxon>
        <taxon>Magnoliopsida</taxon>
        <taxon>eudicotyledons</taxon>
        <taxon>Gunneridae</taxon>
        <taxon>Pentapetalae</taxon>
        <taxon>asterids</taxon>
        <taxon>campanulids</taxon>
        <taxon>Asterales</taxon>
        <taxon>Asteraceae</taxon>
        <taxon>Asteroideae</taxon>
        <taxon>Heliantheae alliance</taxon>
        <taxon>Tageteae</taxon>
        <taxon>Tagetes</taxon>
    </lineage>
</organism>
<keyword evidence="2" id="KW-0964">Secreted</keyword>
<protein>
    <recommendedName>
        <fullName evidence="8">Fibronectin type III-like domain-containing protein</fullName>
    </recommendedName>
</protein>
<dbReference type="InterPro" id="IPR001764">
    <property type="entry name" value="Glyco_hydro_3_N"/>
</dbReference>
<keyword evidence="6" id="KW-0326">Glycosidase</keyword>
<evidence type="ECO:0000256" key="7">
    <source>
        <dbReference type="SAM" id="SignalP"/>
    </source>
</evidence>
<dbReference type="Pfam" id="PF14310">
    <property type="entry name" value="Fn3-like"/>
    <property type="match status" value="1"/>
</dbReference>
<evidence type="ECO:0000313" key="9">
    <source>
        <dbReference type="EMBL" id="KAK1418287.1"/>
    </source>
</evidence>
<evidence type="ECO:0000256" key="3">
    <source>
        <dbReference type="ARBA" id="ARBA00022729"/>
    </source>
</evidence>
<keyword evidence="5" id="KW-0325">Glycoprotein</keyword>
<evidence type="ECO:0000259" key="8">
    <source>
        <dbReference type="SMART" id="SM01217"/>
    </source>
</evidence>
<comment type="subcellular location">
    <subcellularLocation>
        <location evidence="1">Secreted</location>
    </subcellularLocation>
</comment>
<feature type="chain" id="PRO_5042140038" description="Fibronectin type III-like domain-containing protein" evidence="7">
    <location>
        <begin position="24"/>
        <end position="767"/>
    </location>
</feature>
<dbReference type="Gene3D" id="2.60.40.10">
    <property type="entry name" value="Immunoglobulins"/>
    <property type="match status" value="1"/>
</dbReference>
<dbReference type="GO" id="GO:0046556">
    <property type="term" value="F:alpha-L-arabinofuranosidase activity"/>
    <property type="evidence" value="ECO:0007669"/>
    <property type="project" value="TreeGrafter"/>
</dbReference>
<evidence type="ECO:0000256" key="6">
    <source>
        <dbReference type="ARBA" id="ARBA00023295"/>
    </source>
</evidence>
<evidence type="ECO:0000256" key="2">
    <source>
        <dbReference type="ARBA" id="ARBA00022525"/>
    </source>
</evidence>
<keyword evidence="3 7" id="KW-0732">Signal</keyword>
<dbReference type="InterPro" id="IPR026891">
    <property type="entry name" value="Fn3-like"/>
</dbReference>
<evidence type="ECO:0000256" key="4">
    <source>
        <dbReference type="ARBA" id="ARBA00022801"/>
    </source>
</evidence>
<dbReference type="GO" id="GO:0048046">
    <property type="term" value="C:apoplast"/>
    <property type="evidence" value="ECO:0007669"/>
    <property type="project" value="TreeGrafter"/>
</dbReference>
<dbReference type="InterPro" id="IPR002772">
    <property type="entry name" value="Glyco_hydro_3_C"/>
</dbReference>
<dbReference type="Gene3D" id="3.40.50.1700">
    <property type="entry name" value="Glycoside hydrolase family 3 C-terminal domain"/>
    <property type="match status" value="1"/>
</dbReference>
<dbReference type="PANTHER" id="PTHR42721:SF38">
    <property type="entry name" value="GLYCOSIDASE"/>
    <property type="match status" value="1"/>
</dbReference>